<evidence type="ECO:0000313" key="3">
    <source>
        <dbReference type="Proteomes" id="UP001516400"/>
    </source>
</evidence>
<keyword evidence="3" id="KW-1185">Reference proteome</keyword>
<feature type="non-terminal residue" evidence="2">
    <location>
        <position position="1"/>
    </location>
</feature>
<sequence length="108" mass="12395">TWKPGYTDHVGSSGEAKEKQRTHLSANIKALLEERALNPEDKKELNGLTNRVKEELRSIFDAQWDNKIQQLSTEDQSLWRMAAALIGKKKKTSHIKHNRQTAVTDEEK</sequence>
<feature type="region of interest" description="Disordered" evidence="1">
    <location>
        <begin position="1"/>
        <end position="22"/>
    </location>
</feature>
<evidence type="ECO:0000313" key="2">
    <source>
        <dbReference type="EMBL" id="KAL3280822.1"/>
    </source>
</evidence>
<name>A0ABD2NQ11_9CUCU</name>
<feature type="non-terminal residue" evidence="2">
    <location>
        <position position="108"/>
    </location>
</feature>
<reference evidence="2 3" key="1">
    <citation type="journal article" date="2021" name="BMC Biol.">
        <title>Horizontally acquired antibacterial genes associated with adaptive radiation of ladybird beetles.</title>
        <authorList>
            <person name="Li H.S."/>
            <person name="Tang X.F."/>
            <person name="Huang Y.H."/>
            <person name="Xu Z.Y."/>
            <person name="Chen M.L."/>
            <person name="Du X.Y."/>
            <person name="Qiu B.Y."/>
            <person name="Chen P.T."/>
            <person name="Zhang W."/>
            <person name="Slipinski A."/>
            <person name="Escalona H.E."/>
            <person name="Waterhouse R.M."/>
            <person name="Zwick A."/>
            <person name="Pang H."/>
        </authorList>
    </citation>
    <scope>NUCLEOTIDE SEQUENCE [LARGE SCALE GENOMIC DNA]</scope>
    <source>
        <strain evidence="2">SYSU2018</strain>
    </source>
</reference>
<comment type="caution">
    <text evidence="2">The sequence shown here is derived from an EMBL/GenBank/DDBJ whole genome shotgun (WGS) entry which is preliminary data.</text>
</comment>
<dbReference type="EMBL" id="JABFTP020000144">
    <property type="protein sequence ID" value="KAL3280822.1"/>
    <property type="molecule type" value="Genomic_DNA"/>
</dbReference>
<protein>
    <submittedName>
        <fullName evidence="2">Uncharacterized protein</fullName>
    </submittedName>
</protein>
<evidence type="ECO:0000256" key="1">
    <source>
        <dbReference type="SAM" id="MobiDB-lite"/>
    </source>
</evidence>
<proteinExistence type="predicted"/>
<dbReference type="AlphaFoldDB" id="A0ABD2NQ11"/>
<gene>
    <name evidence="2" type="ORF">HHI36_004053</name>
</gene>
<organism evidence="2 3">
    <name type="scientific">Cryptolaemus montrouzieri</name>
    <dbReference type="NCBI Taxonomy" id="559131"/>
    <lineage>
        <taxon>Eukaryota</taxon>
        <taxon>Metazoa</taxon>
        <taxon>Ecdysozoa</taxon>
        <taxon>Arthropoda</taxon>
        <taxon>Hexapoda</taxon>
        <taxon>Insecta</taxon>
        <taxon>Pterygota</taxon>
        <taxon>Neoptera</taxon>
        <taxon>Endopterygota</taxon>
        <taxon>Coleoptera</taxon>
        <taxon>Polyphaga</taxon>
        <taxon>Cucujiformia</taxon>
        <taxon>Coccinelloidea</taxon>
        <taxon>Coccinellidae</taxon>
        <taxon>Scymninae</taxon>
        <taxon>Scymnini</taxon>
        <taxon>Cryptolaemus</taxon>
    </lineage>
</organism>
<dbReference type="Proteomes" id="UP001516400">
    <property type="component" value="Unassembled WGS sequence"/>
</dbReference>
<accession>A0ABD2NQ11</accession>